<feature type="domain" description="CRAL-TRIO" evidence="1">
    <location>
        <begin position="1"/>
        <end position="150"/>
    </location>
</feature>
<dbReference type="Proteomes" id="UP001642540">
    <property type="component" value="Unassembled WGS sequence"/>
</dbReference>
<evidence type="ECO:0000313" key="3">
    <source>
        <dbReference type="Proteomes" id="UP001642540"/>
    </source>
</evidence>
<gene>
    <name evidence="2" type="ORF">ODALV1_LOCUS4517</name>
</gene>
<dbReference type="PANTHER" id="PTHR23324:SF83">
    <property type="entry name" value="SEC14-LIKE PROTEIN 2"/>
    <property type="match status" value="1"/>
</dbReference>
<comment type="caution">
    <text evidence="2">The sequence shown here is derived from an EMBL/GenBank/DDBJ whole genome shotgun (WGS) entry which is preliminary data.</text>
</comment>
<dbReference type="SUPFAM" id="SSF52087">
    <property type="entry name" value="CRAL/TRIO domain"/>
    <property type="match status" value="1"/>
</dbReference>
<reference evidence="2 3" key="1">
    <citation type="submission" date="2024-08" db="EMBL/GenBank/DDBJ databases">
        <authorList>
            <person name="Cucini C."/>
            <person name="Frati F."/>
        </authorList>
    </citation>
    <scope>NUCLEOTIDE SEQUENCE [LARGE SCALE GENOMIC DNA]</scope>
</reference>
<dbReference type="InterPro" id="IPR051064">
    <property type="entry name" value="SEC14/CRAL-TRIO_domain"/>
</dbReference>
<dbReference type="InterPro" id="IPR036865">
    <property type="entry name" value="CRAL-TRIO_dom_sf"/>
</dbReference>
<keyword evidence="3" id="KW-1185">Reference proteome</keyword>
<sequence>MEFGDWDFRAAVLTGKSRRLDRYLTQLIERYVQSVFKSQAAGKNVTRALVLLDADGFSIRKHACPLCMPILLRWTLTMESYYPQFTQEIISINAPPIVSIPLSTIKPLMSPETRDQLTIIGPDKRQWMKYLDERVDRSQRTQRYGGTKSS</sequence>
<dbReference type="Pfam" id="PF00650">
    <property type="entry name" value="CRAL_TRIO"/>
    <property type="match status" value="1"/>
</dbReference>
<dbReference type="InterPro" id="IPR001251">
    <property type="entry name" value="CRAL-TRIO_dom"/>
</dbReference>
<evidence type="ECO:0000259" key="1">
    <source>
        <dbReference type="PROSITE" id="PS50191"/>
    </source>
</evidence>
<protein>
    <recommendedName>
        <fullName evidence="1">CRAL-TRIO domain-containing protein</fullName>
    </recommendedName>
</protein>
<organism evidence="2 3">
    <name type="scientific">Orchesella dallaii</name>
    <dbReference type="NCBI Taxonomy" id="48710"/>
    <lineage>
        <taxon>Eukaryota</taxon>
        <taxon>Metazoa</taxon>
        <taxon>Ecdysozoa</taxon>
        <taxon>Arthropoda</taxon>
        <taxon>Hexapoda</taxon>
        <taxon>Collembola</taxon>
        <taxon>Entomobryomorpha</taxon>
        <taxon>Entomobryoidea</taxon>
        <taxon>Orchesellidae</taxon>
        <taxon>Orchesellinae</taxon>
        <taxon>Orchesella</taxon>
    </lineage>
</organism>
<dbReference type="PANTHER" id="PTHR23324">
    <property type="entry name" value="SEC14 RELATED PROTEIN"/>
    <property type="match status" value="1"/>
</dbReference>
<dbReference type="PROSITE" id="PS50191">
    <property type="entry name" value="CRAL_TRIO"/>
    <property type="match status" value="1"/>
</dbReference>
<evidence type="ECO:0000313" key="2">
    <source>
        <dbReference type="EMBL" id="CAL8079977.1"/>
    </source>
</evidence>
<proteinExistence type="predicted"/>
<dbReference type="EMBL" id="CAXLJM020000014">
    <property type="protein sequence ID" value="CAL8079977.1"/>
    <property type="molecule type" value="Genomic_DNA"/>
</dbReference>
<dbReference type="CDD" id="cd00170">
    <property type="entry name" value="SEC14"/>
    <property type="match status" value="1"/>
</dbReference>
<name>A0ABP1PY90_9HEXA</name>
<accession>A0ABP1PY90</accession>
<dbReference type="SMART" id="SM00516">
    <property type="entry name" value="SEC14"/>
    <property type="match status" value="1"/>
</dbReference>
<dbReference type="Gene3D" id="3.40.525.10">
    <property type="entry name" value="CRAL-TRIO lipid binding domain"/>
    <property type="match status" value="1"/>
</dbReference>